<dbReference type="EMBL" id="WNXC01000001">
    <property type="protein sequence ID" value="MBB2148723.1"/>
    <property type="molecule type" value="Genomic_DNA"/>
</dbReference>
<name>A0ABR6EWB0_9SPHI</name>
<organism evidence="2 3">
    <name type="scientific">Pedobacter gandavensis</name>
    <dbReference type="NCBI Taxonomy" id="2679963"/>
    <lineage>
        <taxon>Bacteria</taxon>
        <taxon>Pseudomonadati</taxon>
        <taxon>Bacteroidota</taxon>
        <taxon>Sphingobacteriia</taxon>
        <taxon>Sphingobacteriales</taxon>
        <taxon>Sphingobacteriaceae</taxon>
        <taxon>Pedobacter</taxon>
    </lineage>
</organism>
<feature type="chain" id="PRO_5045320660" evidence="1">
    <location>
        <begin position="23"/>
        <end position="678"/>
    </location>
</feature>
<feature type="signal peptide" evidence="1">
    <location>
        <begin position="1"/>
        <end position="22"/>
    </location>
</feature>
<reference evidence="2 3" key="1">
    <citation type="submission" date="2019-11" db="EMBL/GenBank/DDBJ databases">
        <title>Description of Pedobacter sp. LMG 31462T.</title>
        <authorList>
            <person name="Carlier A."/>
            <person name="Qi S."/>
            <person name="Vandamme P."/>
        </authorList>
    </citation>
    <scope>NUCLEOTIDE SEQUENCE [LARGE SCALE GENOMIC DNA]</scope>
    <source>
        <strain evidence="2 3">LMG 31462</strain>
    </source>
</reference>
<proteinExistence type="predicted"/>
<evidence type="ECO:0000256" key="1">
    <source>
        <dbReference type="SAM" id="SignalP"/>
    </source>
</evidence>
<comment type="caution">
    <text evidence="2">The sequence shown here is derived from an EMBL/GenBank/DDBJ whole genome shotgun (WGS) entry which is preliminary data.</text>
</comment>
<keyword evidence="1" id="KW-0732">Signal</keyword>
<accession>A0ABR6EWB0</accession>
<evidence type="ECO:0000313" key="2">
    <source>
        <dbReference type="EMBL" id="MBB2148723.1"/>
    </source>
</evidence>
<sequence>MSYSLCFYFSLLLCFVGSPLFAQEEEQVKNLRENLAENGKEEEDLSAFEEQLDFFRKHPVDLNHTNAEELKKLICLSPLQINNFFQHLQVNGKLLDLLELQSISGFDPETIANLQPFVSLNLSTPYAALKLKNLFRQAEQQLLLRYGRTLEQQKGFRDLPGSRYLGSADKLFLSYKYQYPKIGAISLLMKKDAGETIGRTKTPIDFLSGNLAFFNYRRIQKLVIGDYTLQFGQGLSLWSGFSLGKGPDVTSVASKDLGLKPYTSSNETAFFRGIASTIQLTKKLYLTPFYSSRKRDASLKIDTTGQLTLSTISESGLHRTAAEIRNRKRLSETVYGTSLQYLSNPLNLGVLAYQTRYDHTFSPDPDTYKKYSFEGQVLNNFGFHYNSAFQNIYFYGELAKASPGGWAGLQGAMTSISKSISMVLLYRKYDKNYHSFFSQAIGENTETSNEKGLYLGLNYLPNAHWKFAFYFDYFKFPKKKYRVDTASSGYEALTQLVYTPSKQLKITFRFKTEKKQQNSAAEITIRSLEKLLKNSFRMDCSWKLNKKFSSQQRIELIQYRKGSQLHELGYLIYQDLDYTGIPSKISGNIRLAYFNTPSYQSRIYAYESDVLYGSGSGGYYGQGIRTFLNLRYRLLKRLDLWGRYALYYYPHQKVISSGLDEIRGSKKSELKLLIRHQF</sequence>
<protein>
    <submittedName>
        <fullName evidence="2">Helix-hairpin-helix domain-containing protein</fullName>
    </submittedName>
</protein>
<dbReference type="InterPro" id="IPR010994">
    <property type="entry name" value="RuvA_2-like"/>
</dbReference>
<dbReference type="SUPFAM" id="SSF47781">
    <property type="entry name" value="RuvA domain 2-like"/>
    <property type="match status" value="1"/>
</dbReference>
<dbReference type="Proteomes" id="UP000636110">
    <property type="component" value="Unassembled WGS sequence"/>
</dbReference>
<gene>
    <name evidence="2" type="ORF">GM920_07345</name>
</gene>
<keyword evidence="3" id="KW-1185">Reference proteome</keyword>
<evidence type="ECO:0000313" key="3">
    <source>
        <dbReference type="Proteomes" id="UP000636110"/>
    </source>
</evidence>